<organism evidence="1 2">
    <name type="scientific">Panagrolaimus sp. JU765</name>
    <dbReference type="NCBI Taxonomy" id="591449"/>
    <lineage>
        <taxon>Eukaryota</taxon>
        <taxon>Metazoa</taxon>
        <taxon>Ecdysozoa</taxon>
        <taxon>Nematoda</taxon>
        <taxon>Chromadorea</taxon>
        <taxon>Rhabditida</taxon>
        <taxon>Tylenchina</taxon>
        <taxon>Panagrolaimomorpha</taxon>
        <taxon>Panagrolaimoidea</taxon>
        <taxon>Panagrolaimidae</taxon>
        <taxon>Panagrolaimus</taxon>
    </lineage>
</organism>
<protein>
    <submittedName>
        <fullName evidence="2">Complex 1 LYR protein domain-containing protein</fullName>
    </submittedName>
</protein>
<accession>A0AC34QLW5</accession>
<dbReference type="WBParaSite" id="JU765_v2.g17485.t1">
    <property type="protein sequence ID" value="JU765_v2.g17485.t1"/>
    <property type="gene ID" value="JU765_v2.g17485"/>
</dbReference>
<evidence type="ECO:0000313" key="1">
    <source>
        <dbReference type="Proteomes" id="UP000887576"/>
    </source>
</evidence>
<evidence type="ECO:0000313" key="2">
    <source>
        <dbReference type="WBParaSite" id="JU765_v2.g17485.t1"/>
    </source>
</evidence>
<sequence>MSGISRSAWIKLYKDLFRASNKFPQYNYRLFAKRRTRDYFELHRKDSPEQLAKLFEEGQETLKTIKRQADLSKSFPQTRLVIEEPTVSKF</sequence>
<name>A0AC34QLW5_9BILA</name>
<dbReference type="Proteomes" id="UP000887576">
    <property type="component" value="Unplaced"/>
</dbReference>
<reference evidence="2" key="1">
    <citation type="submission" date="2022-11" db="UniProtKB">
        <authorList>
            <consortium name="WormBaseParasite"/>
        </authorList>
    </citation>
    <scope>IDENTIFICATION</scope>
</reference>
<proteinExistence type="predicted"/>